<feature type="region of interest" description="Disordered" evidence="1">
    <location>
        <begin position="1"/>
        <end position="24"/>
    </location>
</feature>
<evidence type="ECO:0000256" key="1">
    <source>
        <dbReference type="SAM" id="MobiDB-lite"/>
    </source>
</evidence>
<name>A0A0V1MHL4_9BILA</name>
<dbReference type="AlphaFoldDB" id="A0A0V1MHL4"/>
<evidence type="ECO:0000313" key="3">
    <source>
        <dbReference type="Proteomes" id="UP000054843"/>
    </source>
</evidence>
<sequence>MEKNDSVGNKTIGRPGGKSNNYYALATSSKLEKRVRSKQPSGSWLVDEMMRMKEEEEEEESSKLSSNQLRNLTWRLLESTTDNDARESSRPVKWQWLANANANHYEQLTEEWSDMPSAGEFINLSKEVTDSIRYRFNIHKQDN</sequence>
<evidence type="ECO:0000313" key="2">
    <source>
        <dbReference type="EMBL" id="KRZ71026.1"/>
    </source>
</evidence>
<comment type="caution">
    <text evidence="2">The sequence shown here is derived from an EMBL/GenBank/DDBJ whole genome shotgun (WGS) entry which is preliminary data.</text>
</comment>
<accession>A0A0V1MHL4</accession>
<keyword evidence="3" id="KW-1185">Reference proteome</keyword>
<gene>
    <name evidence="2" type="ORF">T10_12475</name>
</gene>
<protein>
    <submittedName>
        <fullName evidence="2">Uncharacterized protein</fullName>
    </submittedName>
</protein>
<proteinExistence type="predicted"/>
<reference evidence="2 3" key="1">
    <citation type="submission" date="2015-01" db="EMBL/GenBank/DDBJ databases">
        <title>Evolution of Trichinella species and genotypes.</title>
        <authorList>
            <person name="Korhonen P.K."/>
            <person name="Edoardo P."/>
            <person name="Giuseppe L.R."/>
            <person name="Gasser R.B."/>
        </authorList>
    </citation>
    <scope>NUCLEOTIDE SEQUENCE [LARGE SCALE GENOMIC DNA]</scope>
    <source>
        <strain evidence="2">ISS1980</strain>
    </source>
</reference>
<dbReference type="Proteomes" id="UP000054843">
    <property type="component" value="Unassembled WGS sequence"/>
</dbReference>
<organism evidence="2 3">
    <name type="scientific">Trichinella papuae</name>
    <dbReference type="NCBI Taxonomy" id="268474"/>
    <lineage>
        <taxon>Eukaryota</taxon>
        <taxon>Metazoa</taxon>
        <taxon>Ecdysozoa</taxon>
        <taxon>Nematoda</taxon>
        <taxon>Enoplea</taxon>
        <taxon>Dorylaimia</taxon>
        <taxon>Trichinellida</taxon>
        <taxon>Trichinellidae</taxon>
        <taxon>Trichinella</taxon>
    </lineage>
</organism>
<dbReference type="EMBL" id="JYDO01000103">
    <property type="protein sequence ID" value="KRZ71026.1"/>
    <property type="molecule type" value="Genomic_DNA"/>
</dbReference>